<dbReference type="InterPro" id="IPR011055">
    <property type="entry name" value="Dup_hybrid_motif"/>
</dbReference>
<evidence type="ECO:0000313" key="2">
    <source>
        <dbReference type="EMBL" id="PZT54407.1"/>
    </source>
</evidence>
<dbReference type="PANTHER" id="PTHR21666">
    <property type="entry name" value="PEPTIDASE-RELATED"/>
    <property type="match status" value="1"/>
</dbReference>
<evidence type="ECO:0000313" key="3">
    <source>
        <dbReference type="Proteomes" id="UP000249204"/>
    </source>
</evidence>
<protein>
    <recommendedName>
        <fullName evidence="1">M23ase beta-sheet core domain-containing protein</fullName>
    </recommendedName>
</protein>
<dbReference type="InterPro" id="IPR016047">
    <property type="entry name" value="M23ase_b-sheet_dom"/>
</dbReference>
<name>A0A2W6NEN7_9BACL</name>
<dbReference type="Gene3D" id="2.70.70.10">
    <property type="entry name" value="Glucose Permease (Domain IIA)"/>
    <property type="match status" value="1"/>
</dbReference>
<reference evidence="2 3" key="1">
    <citation type="submission" date="2018-06" db="EMBL/GenBank/DDBJ databases">
        <title>Isolation of heavy metals resistant Paenibacillus silvae NC2 from Gold-Copper mine in ZiJin, China.</title>
        <authorList>
            <person name="Xu J."/>
            <person name="Mazhar H.S."/>
            <person name="Rensing C."/>
        </authorList>
    </citation>
    <scope>NUCLEOTIDE SEQUENCE [LARGE SCALE GENOMIC DNA]</scope>
    <source>
        <strain evidence="2 3">NC2</strain>
    </source>
</reference>
<dbReference type="CDD" id="cd12797">
    <property type="entry name" value="M23_peptidase"/>
    <property type="match status" value="1"/>
</dbReference>
<dbReference type="SUPFAM" id="SSF51261">
    <property type="entry name" value="Duplicated hybrid motif"/>
    <property type="match status" value="1"/>
</dbReference>
<dbReference type="Pfam" id="PF01551">
    <property type="entry name" value="Peptidase_M23"/>
    <property type="match status" value="1"/>
</dbReference>
<dbReference type="InterPro" id="IPR050570">
    <property type="entry name" value="Cell_wall_metabolism_enzyme"/>
</dbReference>
<evidence type="ECO:0000259" key="1">
    <source>
        <dbReference type="Pfam" id="PF01551"/>
    </source>
</evidence>
<feature type="domain" description="M23ase beta-sheet core" evidence="1">
    <location>
        <begin position="36"/>
        <end position="134"/>
    </location>
</feature>
<gene>
    <name evidence="2" type="ORF">DN757_17750</name>
</gene>
<dbReference type="EMBL" id="QKWW01000048">
    <property type="protein sequence ID" value="PZT54407.1"/>
    <property type="molecule type" value="Genomic_DNA"/>
</dbReference>
<accession>A0A2W6NEN7</accession>
<dbReference type="AlphaFoldDB" id="A0A2W6NEN7"/>
<proteinExistence type="predicted"/>
<dbReference type="GO" id="GO:0004222">
    <property type="term" value="F:metalloendopeptidase activity"/>
    <property type="evidence" value="ECO:0007669"/>
    <property type="project" value="TreeGrafter"/>
</dbReference>
<comment type="caution">
    <text evidence="2">The sequence shown here is derived from an EMBL/GenBank/DDBJ whole genome shotgun (WGS) entry which is preliminary data.</text>
</comment>
<dbReference type="Proteomes" id="UP000249204">
    <property type="component" value="Unassembled WGS sequence"/>
</dbReference>
<dbReference type="PANTHER" id="PTHR21666:SF286">
    <property type="entry name" value="LIPOPROTEIN NLPD"/>
    <property type="match status" value="1"/>
</dbReference>
<sequence length="245" mass="27686">MIEKGCEAMNANPFEGYRITSSFGYRIHPIHGGQTFHRGVDLVTEPWNGPVYAFLDGSVRFASEGQTGSGFGGYGLTVALEDHRGYLHCYGHLSQIAVKVGQRVRKGQLIGYQGSTGQSTGPHVHYEVRKTSSPSYGYTSSEKGVVEPGAYLLKEYGIMAQEQEGQPMTSEEKRMFTLMQKQLELQGGWIQEQKRLSNMSCPEWAQEALTYYRPYIKDDTGSYDFWRMLVIMYRKETGKQVEETD</sequence>
<organism evidence="2 3">
    <name type="scientific">Paenibacillus silvae</name>
    <dbReference type="NCBI Taxonomy" id="1325358"/>
    <lineage>
        <taxon>Bacteria</taxon>
        <taxon>Bacillati</taxon>
        <taxon>Bacillota</taxon>
        <taxon>Bacilli</taxon>
        <taxon>Bacillales</taxon>
        <taxon>Paenibacillaceae</taxon>
        <taxon>Paenibacillus</taxon>
    </lineage>
</organism>